<accession>A0A4Y2A3A3</accession>
<organism evidence="1 2">
    <name type="scientific">Araneus ventricosus</name>
    <name type="common">Orbweaver spider</name>
    <name type="synonym">Epeira ventricosa</name>
    <dbReference type="NCBI Taxonomy" id="182803"/>
    <lineage>
        <taxon>Eukaryota</taxon>
        <taxon>Metazoa</taxon>
        <taxon>Ecdysozoa</taxon>
        <taxon>Arthropoda</taxon>
        <taxon>Chelicerata</taxon>
        <taxon>Arachnida</taxon>
        <taxon>Araneae</taxon>
        <taxon>Araneomorphae</taxon>
        <taxon>Entelegynae</taxon>
        <taxon>Araneoidea</taxon>
        <taxon>Araneidae</taxon>
        <taxon>Araneus</taxon>
    </lineage>
</organism>
<sequence>MLCDESRRSSRIYNEAHAWIKVDLMCHLLTFRGLFWYPRLGWVPHVNNGTQPNSQPNRGYQNRPYITYLLKAIQSTVIELVANEMVYEQRKTDGRLVPMFAIFQFEASKHVTFCFSI</sequence>
<name>A0A4Y2A3A3_ARAVE</name>
<dbReference type="EMBL" id="BGPR01000005">
    <property type="protein sequence ID" value="GBL74262.1"/>
    <property type="molecule type" value="Genomic_DNA"/>
</dbReference>
<comment type="caution">
    <text evidence="1">The sequence shown here is derived from an EMBL/GenBank/DDBJ whole genome shotgun (WGS) entry which is preliminary data.</text>
</comment>
<gene>
    <name evidence="1" type="ORF">AVEN_235262_1</name>
</gene>
<protein>
    <submittedName>
        <fullName evidence="1">Uncharacterized protein</fullName>
    </submittedName>
</protein>
<dbReference type="Proteomes" id="UP000499080">
    <property type="component" value="Unassembled WGS sequence"/>
</dbReference>
<reference evidence="1 2" key="1">
    <citation type="journal article" date="2019" name="Sci. Rep.">
        <title>Orb-weaving spider Araneus ventricosus genome elucidates the spidroin gene catalogue.</title>
        <authorList>
            <person name="Kono N."/>
            <person name="Nakamura H."/>
            <person name="Ohtoshi R."/>
            <person name="Moran D.A.P."/>
            <person name="Shinohara A."/>
            <person name="Yoshida Y."/>
            <person name="Fujiwara M."/>
            <person name="Mori M."/>
            <person name="Tomita M."/>
            <person name="Arakawa K."/>
        </authorList>
    </citation>
    <scope>NUCLEOTIDE SEQUENCE [LARGE SCALE GENOMIC DNA]</scope>
</reference>
<evidence type="ECO:0000313" key="2">
    <source>
        <dbReference type="Proteomes" id="UP000499080"/>
    </source>
</evidence>
<keyword evidence="2" id="KW-1185">Reference proteome</keyword>
<proteinExistence type="predicted"/>
<evidence type="ECO:0000313" key="1">
    <source>
        <dbReference type="EMBL" id="GBL74262.1"/>
    </source>
</evidence>
<dbReference type="AlphaFoldDB" id="A0A4Y2A3A3"/>